<feature type="compositionally biased region" description="Basic and acidic residues" evidence="2">
    <location>
        <begin position="121"/>
        <end position="163"/>
    </location>
</feature>
<evidence type="ECO:0000256" key="1">
    <source>
        <dbReference type="SAM" id="Coils"/>
    </source>
</evidence>
<evidence type="ECO:0000313" key="4">
    <source>
        <dbReference type="Proteomes" id="UP000225706"/>
    </source>
</evidence>
<feature type="coiled-coil region" evidence="1">
    <location>
        <begin position="177"/>
        <end position="206"/>
    </location>
</feature>
<feature type="compositionally biased region" description="Basic and acidic residues" evidence="2">
    <location>
        <begin position="261"/>
        <end position="271"/>
    </location>
</feature>
<feature type="region of interest" description="Disordered" evidence="2">
    <location>
        <begin position="496"/>
        <end position="559"/>
    </location>
</feature>
<feature type="compositionally biased region" description="Basic residues" evidence="2">
    <location>
        <begin position="105"/>
        <end position="118"/>
    </location>
</feature>
<protein>
    <submittedName>
        <fullName evidence="3">Uncharacterized protein</fullName>
    </submittedName>
</protein>
<dbReference type="OrthoDB" id="5968717at2759"/>
<feature type="compositionally biased region" description="Basic and acidic residues" evidence="2">
    <location>
        <begin position="307"/>
        <end position="320"/>
    </location>
</feature>
<dbReference type="AlphaFoldDB" id="A0A2B4S6H6"/>
<sequence length="626" mass="70973">MMPKSRSRGKENFQFLKQFLEDSSASDLELDREKNIAETSTKRNGSSQSESVKKGKDSAFPVGTYPVLFKKTCRSKSCQTRLSSFPLFPLPEETVWISDEERETKKKPLISRKKKKQTRSAPRDANKDTIKQEDETQKLDSKVKNPDGTRKSFRSEHQLKETDNPVIKTWLHKKAIVARKQKKLERQEKRAKRAALQEEARIQAERAFESIERVGLWLRKKRKQAKLEWRKSHTRVTPQQGDGSLHSTSPAEDQNYSKKKVLLDMKSESSKEGNAANLVKQRAKTAMDHTKQMSLSHPKTATKRPKTAKERPTKNADTKAKATNAASSHDSLKKMQALSYDEWLKLKRNGDKEKMIKKKRDLIDSHLEAVIKELGKKRVEKIMSPRKHVDTGLKKFSCSPQQLPQSDNSKLNKANPYRWVLSRQPRPEPQGCDFPETHGADNATSASGKHSVESNNDTSGVEQHQICQEVNDTYDELKPSIEKVKGILDSEIKKLKESGKGLDKPIDSPVSSSTTPDESTTEELRLSQPMSARPFYARPTTAPPLTTKPGSTHLTKEQKKKIAADLDVLGICGSESSEKDEIEKDEIEIETVIDVEKDTKSTVRENYFDYGSDIDPPTIQPPEFVQ</sequence>
<evidence type="ECO:0000256" key="2">
    <source>
        <dbReference type="SAM" id="MobiDB-lite"/>
    </source>
</evidence>
<evidence type="ECO:0000313" key="3">
    <source>
        <dbReference type="EMBL" id="PFX25511.1"/>
    </source>
</evidence>
<reference evidence="4" key="1">
    <citation type="journal article" date="2017" name="bioRxiv">
        <title>Comparative analysis of the genomes of Stylophora pistillata and Acropora digitifera provides evidence for extensive differences between species of corals.</title>
        <authorList>
            <person name="Voolstra C.R."/>
            <person name="Li Y."/>
            <person name="Liew Y.J."/>
            <person name="Baumgarten S."/>
            <person name="Zoccola D."/>
            <person name="Flot J.-F."/>
            <person name="Tambutte S."/>
            <person name="Allemand D."/>
            <person name="Aranda M."/>
        </authorList>
    </citation>
    <scope>NUCLEOTIDE SEQUENCE [LARGE SCALE GENOMIC DNA]</scope>
</reference>
<feature type="compositionally biased region" description="Polar residues" evidence="2">
    <location>
        <begin position="235"/>
        <end position="254"/>
    </location>
</feature>
<name>A0A2B4S6H6_STYPI</name>
<feature type="region of interest" description="Disordered" evidence="2">
    <location>
        <begin position="25"/>
        <end position="62"/>
    </location>
</feature>
<comment type="caution">
    <text evidence="3">The sequence shown here is derived from an EMBL/GenBank/DDBJ whole genome shotgun (WGS) entry which is preliminary data.</text>
</comment>
<gene>
    <name evidence="3" type="ORF">AWC38_SpisGene9865</name>
</gene>
<dbReference type="EMBL" id="LSMT01000149">
    <property type="protein sequence ID" value="PFX25511.1"/>
    <property type="molecule type" value="Genomic_DNA"/>
</dbReference>
<feature type="compositionally biased region" description="Polar residues" evidence="2">
    <location>
        <begin position="442"/>
        <end position="462"/>
    </location>
</feature>
<keyword evidence="1" id="KW-0175">Coiled coil</keyword>
<dbReference type="Proteomes" id="UP000225706">
    <property type="component" value="Unassembled WGS sequence"/>
</dbReference>
<feature type="region of interest" description="Disordered" evidence="2">
    <location>
        <begin position="96"/>
        <end position="166"/>
    </location>
</feature>
<keyword evidence="4" id="KW-1185">Reference proteome</keyword>
<organism evidence="3 4">
    <name type="scientific">Stylophora pistillata</name>
    <name type="common">Smooth cauliflower coral</name>
    <dbReference type="NCBI Taxonomy" id="50429"/>
    <lineage>
        <taxon>Eukaryota</taxon>
        <taxon>Metazoa</taxon>
        <taxon>Cnidaria</taxon>
        <taxon>Anthozoa</taxon>
        <taxon>Hexacorallia</taxon>
        <taxon>Scleractinia</taxon>
        <taxon>Astrocoeniina</taxon>
        <taxon>Pocilloporidae</taxon>
        <taxon>Stylophora</taxon>
    </lineage>
</organism>
<feature type="compositionally biased region" description="Basic and acidic residues" evidence="2">
    <location>
        <begin position="496"/>
        <end position="506"/>
    </location>
</feature>
<feature type="region of interest" description="Disordered" evidence="2">
    <location>
        <begin position="392"/>
        <end position="462"/>
    </location>
</feature>
<feature type="compositionally biased region" description="Low complexity" evidence="2">
    <location>
        <begin position="507"/>
        <end position="518"/>
    </location>
</feature>
<proteinExistence type="predicted"/>
<feature type="compositionally biased region" description="Polar residues" evidence="2">
    <location>
        <begin position="37"/>
        <end position="50"/>
    </location>
</feature>
<feature type="region of interest" description="Disordered" evidence="2">
    <location>
        <begin position="224"/>
        <end position="332"/>
    </location>
</feature>
<feature type="compositionally biased region" description="Polar residues" evidence="2">
    <location>
        <begin position="398"/>
        <end position="412"/>
    </location>
</feature>
<accession>A0A2B4S6H6</accession>